<evidence type="ECO:0000256" key="1">
    <source>
        <dbReference type="SAM" id="MobiDB-lite"/>
    </source>
</evidence>
<keyword evidence="2" id="KW-0812">Transmembrane</keyword>
<feature type="region of interest" description="Disordered" evidence="1">
    <location>
        <begin position="91"/>
        <end position="389"/>
    </location>
</feature>
<keyword evidence="2" id="KW-1133">Transmembrane helix</keyword>
<dbReference type="EMBL" id="JAATLM010000001">
    <property type="protein sequence ID" value="NIZ68722.1"/>
    <property type="molecule type" value="Genomic_DNA"/>
</dbReference>
<feature type="transmembrane region" description="Helical" evidence="2">
    <location>
        <begin position="12"/>
        <end position="30"/>
    </location>
</feature>
<feature type="compositionally biased region" description="Acidic residues" evidence="1">
    <location>
        <begin position="254"/>
        <end position="263"/>
    </location>
</feature>
<feature type="compositionally biased region" description="Basic and acidic residues" evidence="1">
    <location>
        <begin position="285"/>
        <end position="301"/>
    </location>
</feature>
<dbReference type="RefSeq" id="WP_167694831.1">
    <property type="nucleotide sequence ID" value="NZ_CP118181.1"/>
</dbReference>
<feature type="compositionally biased region" description="Polar residues" evidence="1">
    <location>
        <begin position="203"/>
        <end position="213"/>
    </location>
</feature>
<name>A0A968KW24_9SPIO</name>
<organism evidence="3 4">
    <name type="scientific">Entomospira culicis</name>
    <dbReference type="NCBI Taxonomy" id="2719989"/>
    <lineage>
        <taxon>Bacteria</taxon>
        <taxon>Pseudomonadati</taxon>
        <taxon>Spirochaetota</taxon>
        <taxon>Spirochaetia</taxon>
        <taxon>Spirochaetales</taxon>
        <taxon>Spirochaetaceae</taxon>
        <taxon>Entomospira</taxon>
    </lineage>
</organism>
<protein>
    <recommendedName>
        <fullName evidence="5">SPOR domain-containing protein</fullName>
    </recommendedName>
</protein>
<feature type="compositionally biased region" description="Pro residues" evidence="1">
    <location>
        <begin position="133"/>
        <end position="144"/>
    </location>
</feature>
<dbReference type="Proteomes" id="UP000778951">
    <property type="component" value="Unassembled WGS sequence"/>
</dbReference>
<evidence type="ECO:0000313" key="3">
    <source>
        <dbReference type="EMBL" id="NIZ68722.1"/>
    </source>
</evidence>
<evidence type="ECO:0000313" key="4">
    <source>
        <dbReference type="Proteomes" id="UP000778951"/>
    </source>
</evidence>
<gene>
    <name evidence="3" type="ORF">HCT48_00595</name>
</gene>
<sequence>MQINVEWVHIKHYLALLGLGFLLFGGFMVLSGQSQEEEASFYPRFVVARLASFDFFGEPEIEVIIEDAEARPPAGSDEVIDPNEVIDEIEEETKDRTSDEGNPSTDDTIEDTTPDAVDPPIENPLTEDTTTPPVTPPVENPPLPDKNNADAVVRDNPQERTMTGSRWFTEGDRTNTEERVRSWSRNPGPRPIPDEGDDKSGDTGATDTENSTPTDEHSDDGSLPSAEANGAPQRSDPNSVALITLVPSPATGDSSDEEWEYDIIDGPHLDGVDGTGEDLLPSGSDKPKDDWHPVDGPHLDGVDGTGEDLLPSGSDKPKDDWHPVDGPHLDGVDGKDEDLLPSGSGKPKDDWHPVDGPHLDGVDGKDEDILPSGSDKPKDPITPDPKPILDNPWSTLPLIDQQFLAPYWQAELEEGFYIQVFATIQPLKLRAQIERHRANLPLVITGTYGRLGMMNRLLVGPLKADELGAVEHQLRLNGVRDSFLVSVKSQRS</sequence>
<proteinExistence type="predicted"/>
<reference evidence="3" key="1">
    <citation type="submission" date="2020-03" db="EMBL/GenBank/DDBJ databases">
        <title>Spirochaetal bacteria isolated from arthropods constitute a novel genus Entomospira genus novum within the order Spirochaetales.</title>
        <authorList>
            <person name="Grana-Miraglia L."/>
            <person name="Sikutova S."/>
            <person name="Fingerle V."/>
            <person name="Sing A."/>
            <person name="Castillo-Ramirez S."/>
            <person name="Margos G."/>
            <person name="Rudolf I."/>
        </authorList>
    </citation>
    <scope>NUCLEOTIDE SEQUENCE</scope>
    <source>
        <strain evidence="3">BR149</strain>
    </source>
</reference>
<keyword evidence="2" id="KW-0472">Membrane</keyword>
<keyword evidence="4" id="KW-1185">Reference proteome</keyword>
<dbReference type="AlphaFoldDB" id="A0A968KW24"/>
<evidence type="ECO:0008006" key="5">
    <source>
        <dbReference type="Google" id="ProtNLM"/>
    </source>
</evidence>
<comment type="caution">
    <text evidence="3">The sequence shown here is derived from an EMBL/GenBank/DDBJ whole genome shotgun (WGS) entry which is preliminary data.</text>
</comment>
<evidence type="ECO:0000256" key="2">
    <source>
        <dbReference type="SAM" id="Phobius"/>
    </source>
</evidence>
<accession>A0A968KW24</accession>
<feature type="compositionally biased region" description="Basic and acidic residues" evidence="1">
    <location>
        <begin position="169"/>
        <end position="181"/>
    </location>
</feature>
<feature type="compositionally biased region" description="Basic and acidic residues" evidence="1">
    <location>
        <begin position="315"/>
        <end position="338"/>
    </location>
</feature>
<feature type="compositionally biased region" description="Basic and acidic residues" evidence="1">
    <location>
        <begin position="346"/>
        <end position="368"/>
    </location>
</feature>